<dbReference type="PANTHER" id="PTHR35149:SF2">
    <property type="entry name" value="DUF262 DOMAIN-CONTAINING PROTEIN"/>
    <property type="match status" value="1"/>
</dbReference>
<proteinExistence type="predicted"/>
<name>D4XX37_9BACT</name>
<dbReference type="AlphaFoldDB" id="D4XX37"/>
<dbReference type="RefSeq" id="WP_005684031.1">
    <property type="nucleotide sequence ID" value="NZ_ADNC01000029.1"/>
</dbReference>
<dbReference type="OrthoDB" id="395447at2"/>
<evidence type="ECO:0000313" key="2">
    <source>
        <dbReference type="EMBL" id="EFF41099.1"/>
    </source>
</evidence>
<reference evidence="2 3" key="1">
    <citation type="submission" date="2010-03" db="EMBL/GenBank/DDBJ databases">
        <authorList>
            <person name="Glass J.I."/>
            <person name="Benders G.A."/>
            <person name="Durkin A.S."/>
            <person name="Farmerie W.G."/>
            <person name="Hlavinka K."/>
            <person name="Hostetler J."/>
            <person name="Jackson J."/>
            <person name="May M.A."/>
            <person name="Miller R.H."/>
            <person name="Paralanov V."/>
            <person name="Radune D."/>
            <person name="Szczypinski B."/>
            <person name="Brown D.R."/>
        </authorList>
    </citation>
    <scope>NUCLEOTIDE SEQUENCE [LARGE SCALE GENOMIC DNA]</scope>
    <source>
        <strain evidence="2 3">A21JP2</strain>
    </source>
</reference>
<gene>
    <name evidence="2" type="ORF">MALL_0809</name>
</gene>
<dbReference type="PANTHER" id="PTHR35149">
    <property type="entry name" value="SLL5132 PROTEIN"/>
    <property type="match status" value="1"/>
</dbReference>
<dbReference type="EMBL" id="ADNC01000029">
    <property type="protein sequence ID" value="EFF41099.1"/>
    <property type="molecule type" value="Genomic_DNA"/>
</dbReference>
<comment type="caution">
    <text evidence="2">The sequence shown here is derived from an EMBL/GenBank/DDBJ whole genome shotgun (WGS) entry which is preliminary data.</text>
</comment>
<accession>D4XX37</accession>
<dbReference type="eggNOG" id="COG1479">
    <property type="taxonomic scope" value="Bacteria"/>
</dbReference>
<organism evidence="2 3">
    <name type="scientific">Mycoplasmopsis alligatoris A21JP2</name>
    <dbReference type="NCBI Taxonomy" id="747682"/>
    <lineage>
        <taxon>Bacteria</taxon>
        <taxon>Bacillati</taxon>
        <taxon>Mycoplasmatota</taxon>
        <taxon>Mycoplasmoidales</taxon>
        <taxon>Metamycoplasmataceae</taxon>
        <taxon>Mycoplasmopsis</taxon>
    </lineage>
</organism>
<evidence type="ECO:0000259" key="1">
    <source>
        <dbReference type="Pfam" id="PF03235"/>
    </source>
</evidence>
<dbReference type="Proteomes" id="UP000004757">
    <property type="component" value="Unassembled WGS sequence"/>
</dbReference>
<dbReference type="STRING" id="747682.MALL_0809"/>
<protein>
    <recommendedName>
        <fullName evidence="1">GmrSD restriction endonucleases N-terminal domain-containing protein</fullName>
    </recommendedName>
</protein>
<evidence type="ECO:0000313" key="3">
    <source>
        <dbReference type="Proteomes" id="UP000004757"/>
    </source>
</evidence>
<dbReference type="InterPro" id="IPR004919">
    <property type="entry name" value="GmrSD_N"/>
</dbReference>
<sequence length="330" mass="38771">MPWEKVRKLATIIANDFGLEMDDLTVIFSDKNLPKYIIKENKINKNDIKDSSEILTIYEFVEKYTNNYIPLFQRKYVWNQDAIKAFLNSLLEDCSEKKKSYLNNILLTKNGDRYNIIDGQQRTFTMVLILYTVFKKMSHKKQQVSNIFKKLFESRNCDGSIKFNWIENVREVSNYTDFEIILNKWNSDNSISNLLLVILSTLNDSKVTVEQFYKHILFDTILTTTILYNKDDDKLFANLNTLQVPLNALDLVRNYVYTLSIKNPKSSTEQANKAIKNFNSKIEKMFLKKNGEIDVIKFRLFTENLVTKLNLKMLKSYKSTNEVEVAKSFH</sequence>
<keyword evidence="3" id="KW-1185">Reference proteome</keyword>
<dbReference type="Pfam" id="PF03235">
    <property type="entry name" value="GmrSD_N"/>
    <property type="match status" value="1"/>
</dbReference>
<feature type="domain" description="GmrSD restriction endonucleases N-terminal" evidence="1">
    <location>
        <begin position="57"/>
        <end position="256"/>
    </location>
</feature>